<dbReference type="PANTHER" id="PTHR33990:SF2">
    <property type="entry name" value="PHNB-LIKE DOMAIN-CONTAINING PROTEIN"/>
    <property type="match status" value="1"/>
</dbReference>
<feature type="domain" description="PhnB-like" evidence="1">
    <location>
        <begin position="5"/>
        <end position="126"/>
    </location>
</feature>
<dbReference type="Proteomes" id="UP000277212">
    <property type="component" value="Unassembled WGS sequence"/>
</dbReference>
<dbReference type="AlphaFoldDB" id="A0A3M2SNW0"/>
<organism evidence="2 3">
    <name type="scientific">Fusarium kuroshium</name>
    <dbReference type="NCBI Taxonomy" id="2010991"/>
    <lineage>
        <taxon>Eukaryota</taxon>
        <taxon>Fungi</taxon>
        <taxon>Dikarya</taxon>
        <taxon>Ascomycota</taxon>
        <taxon>Pezizomycotina</taxon>
        <taxon>Sordariomycetes</taxon>
        <taxon>Hypocreomycetidae</taxon>
        <taxon>Hypocreales</taxon>
        <taxon>Nectriaceae</taxon>
        <taxon>Fusarium</taxon>
        <taxon>Fusarium solani species complex</taxon>
    </lineage>
</organism>
<comment type="caution">
    <text evidence="2">The sequence shown here is derived from an EMBL/GenBank/DDBJ whole genome shotgun (WGS) entry which is preliminary data.</text>
</comment>
<dbReference type="OrthoDB" id="10255422at2759"/>
<gene>
    <name evidence="2" type="ORF">CDV36_001075</name>
</gene>
<dbReference type="InterPro" id="IPR029068">
    <property type="entry name" value="Glyas_Bleomycin-R_OHBP_Dase"/>
</dbReference>
<evidence type="ECO:0000313" key="2">
    <source>
        <dbReference type="EMBL" id="RMJ19228.1"/>
    </source>
</evidence>
<dbReference type="CDD" id="cd06588">
    <property type="entry name" value="PhnB_like"/>
    <property type="match status" value="1"/>
</dbReference>
<reference evidence="2 3" key="1">
    <citation type="submission" date="2017-06" db="EMBL/GenBank/DDBJ databases">
        <title>Comparative genomic analysis of Ambrosia Fusariam Clade fungi.</title>
        <authorList>
            <person name="Stajich J.E."/>
            <person name="Carrillo J."/>
            <person name="Kijimoto T."/>
            <person name="Eskalen A."/>
            <person name="O'Donnell K."/>
            <person name="Kasson M."/>
        </authorList>
    </citation>
    <scope>NUCLEOTIDE SEQUENCE [LARGE SCALE GENOMIC DNA]</scope>
    <source>
        <strain evidence="2">UCR3666</strain>
    </source>
</reference>
<dbReference type="InterPro" id="IPR028973">
    <property type="entry name" value="PhnB-like"/>
</dbReference>
<dbReference type="SUPFAM" id="SSF54593">
    <property type="entry name" value="Glyoxalase/Bleomycin resistance protein/Dihydroxybiphenyl dioxygenase"/>
    <property type="match status" value="1"/>
</dbReference>
<evidence type="ECO:0000313" key="3">
    <source>
        <dbReference type="Proteomes" id="UP000277212"/>
    </source>
</evidence>
<dbReference type="Gene3D" id="3.10.180.10">
    <property type="entry name" value="2,3-Dihydroxybiphenyl 1,2-Dioxygenase, domain 1"/>
    <property type="match status" value="1"/>
</dbReference>
<sequence>MSIGKISTCLWFENQAEEAANYYVSIFAPDSKITTIQRYSEAGKEQHGREPGSVMVVEFDLRGHHFVALNGGPAPWKFSEAISLMVDCKDQAEVDHFWEKLGEGADHSRQQCGWLGDKFGIAWQVCRSQGRLDSDPDLWIKCMVWCLKCYHLHHITLQVNSMPRTGKMEGDPSPWYSVTLCLLLRASTLV</sequence>
<protein>
    <recommendedName>
        <fullName evidence="1">PhnB-like domain-containing protein</fullName>
    </recommendedName>
</protein>
<dbReference type="Pfam" id="PF06983">
    <property type="entry name" value="3-dmu-9_3-mt"/>
    <property type="match status" value="1"/>
</dbReference>
<proteinExistence type="predicted"/>
<dbReference type="EMBL" id="NKUJ01000010">
    <property type="protein sequence ID" value="RMJ19228.1"/>
    <property type="molecule type" value="Genomic_DNA"/>
</dbReference>
<accession>A0A3M2SNW0</accession>
<dbReference type="PANTHER" id="PTHR33990">
    <property type="entry name" value="PROTEIN YJDN-RELATED"/>
    <property type="match status" value="1"/>
</dbReference>
<keyword evidence="3" id="KW-1185">Reference proteome</keyword>
<name>A0A3M2SNW0_9HYPO</name>
<dbReference type="STRING" id="2010991.A0A3M2SNW0"/>
<evidence type="ECO:0000259" key="1">
    <source>
        <dbReference type="Pfam" id="PF06983"/>
    </source>
</evidence>